<dbReference type="EMBL" id="ABOX02000013">
    <property type="protein sequence ID" value="EEF60898.1"/>
    <property type="molecule type" value="Genomic_DNA"/>
</dbReference>
<gene>
    <name evidence="2" type="ORF">Cflav_PD4067</name>
</gene>
<dbReference type="AlphaFoldDB" id="B9XGX7"/>
<evidence type="ECO:0000259" key="1">
    <source>
        <dbReference type="Pfam" id="PF06877"/>
    </source>
</evidence>
<evidence type="ECO:0000313" key="2">
    <source>
        <dbReference type="EMBL" id="EEF60898.1"/>
    </source>
</evidence>
<dbReference type="STRING" id="320771.Cflav_PD4067"/>
<organism evidence="2 3">
    <name type="scientific">Pedosphaera parvula (strain Ellin514)</name>
    <dbReference type="NCBI Taxonomy" id="320771"/>
    <lineage>
        <taxon>Bacteria</taxon>
        <taxon>Pseudomonadati</taxon>
        <taxon>Verrucomicrobiota</taxon>
        <taxon>Pedosphaerae</taxon>
        <taxon>Pedosphaerales</taxon>
        <taxon>Pedosphaeraceae</taxon>
        <taxon>Pedosphaera</taxon>
    </lineage>
</organism>
<reference evidence="2 3" key="1">
    <citation type="journal article" date="2011" name="J. Bacteriol.">
        <title>Genome sequence of 'Pedosphaera parvula' Ellin514, an aerobic Verrucomicrobial isolate from pasture soil.</title>
        <authorList>
            <person name="Kant R."/>
            <person name="van Passel M.W."/>
            <person name="Sangwan P."/>
            <person name="Palva A."/>
            <person name="Lucas S."/>
            <person name="Copeland A."/>
            <person name="Lapidus A."/>
            <person name="Glavina Del Rio T."/>
            <person name="Dalin E."/>
            <person name="Tice H."/>
            <person name="Bruce D."/>
            <person name="Goodwin L."/>
            <person name="Pitluck S."/>
            <person name="Chertkov O."/>
            <person name="Larimer F.W."/>
            <person name="Land M.L."/>
            <person name="Hauser L."/>
            <person name="Brettin T.S."/>
            <person name="Detter J.C."/>
            <person name="Han S."/>
            <person name="de Vos W.M."/>
            <person name="Janssen P.H."/>
            <person name="Smidt H."/>
        </authorList>
    </citation>
    <scope>NUCLEOTIDE SEQUENCE [LARGE SCALE GENOMIC DNA]</scope>
    <source>
        <strain evidence="2 3">Ellin514</strain>
    </source>
</reference>
<proteinExistence type="predicted"/>
<dbReference type="InterPro" id="IPR036701">
    <property type="entry name" value="RraB-like_sf"/>
</dbReference>
<dbReference type="PROSITE" id="PS51257">
    <property type="entry name" value="PROKAR_LIPOPROTEIN"/>
    <property type="match status" value="1"/>
</dbReference>
<dbReference type="InterPro" id="IPR009671">
    <property type="entry name" value="RraB_dom"/>
</dbReference>
<dbReference type="OrthoDB" id="7839302at2"/>
<comment type="caution">
    <text evidence="2">The sequence shown here is derived from an EMBL/GenBank/DDBJ whole genome shotgun (WGS) entry which is preliminary data.</text>
</comment>
<dbReference type="RefSeq" id="WP_007415073.1">
    <property type="nucleotide sequence ID" value="NZ_ABOX02000013.1"/>
</dbReference>
<dbReference type="Gene3D" id="3.30.70.970">
    <property type="entry name" value="RraB-like"/>
    <property type="match status" value="1"/>
</dbReference>
<protein>
    <recommendedName>
        <fullName evidence="1">Regulator of ribonuclease activity B domain-containing protein</fullName>
    </recommendedName>
</protein>
<sequence length="129" mass="14221">MTVRSAIINIVMIVGLLSSLVGCTKKLDPDETVIIQLRKAGSDLSKPHTIDFYLYFPSESAAEEAATRMRLTGYTVEVKRAAKGDHWLCLGTKQVIPELSTIQAITRDLDGLAKSLHGDYDGWEAKVEK</sequence>
<name>B9XGX7_PEDPL</name>
<accession>B9XGX7</accession>
<keyword evidence="3" id="KW-1185">Reference proteome</keyword>
<dbReference type="Pfam" id="PF06877">
    <property type="entry name" value="RraB"/>
    <property type="match status" value="1"/>
</dbReference>
<dbReference type="Proteomes" id="UP000003688">
    <property type="component" value="Unassembled WGS sequence"/>
</dbReference>
<feature type="domain" description="Regulator of ribonuclease activity B" evidence="1">
    <location>
        <begin position="30"/>
        <end position="124"/>
    </location>
</feature>
<dbReference type="SUPFAM" id="SSF89946">
    <property type="entry name" value="Hypothetical protein VC0424"/>
    <property type="match status" value="1"/>
</dbReference>
<evidence type="ECO:0000313" key="3">
    <source>
        <dbReference type="Proteomes" id="UP000003688"/>
    </source>
</evidence>